<feature type="domain" description="DUF2921" evidence="12">
    <location>
        <begin position="19"/>
        <end position="96"/>
    </location>
</feature>
<comment type="pathway">
    <text evidence="3">Protein modification; protein ubiquitination.</text>
</comment>
<dbReference type="EC" id="2.3.2.27" evidence="4"/>
<dbReference type="Proteomes" id="UP000007015">
    <property type="component" value="Chromosome 1"/>
</dbReference>
<dbReference type="OMA" id="YTETDSI"/>
<evidence type="ECO:0000256" key="5">
    <source>
        <dbReference type="ARBA" id="ARBA00022679"/>
    </source>
</evidence>
<dbReference type="GO" id="GO:0012505">
    <property type="term" value="C:endomembrane system"/>
    <property type="evidence" value="ECO:0007669"/>
    <property type="project" value="UniProtKB-SubCell"/>
</dbReference>
<keyword evidence="6 10" id="KW-0812">Transmembrane</keyword>
<protein>
    <recommendedName>
        <fullName evidence="4">RING-type E3 ubiquitin transferase</fullName>
        <ecNumber evidence="4">2.3.2.27</ecNumber>
    </recommendedName>
</protein>
<proteinExistence type="predicted"/>
<dbReference type="Pfam" id="PF11145">
    <property type="entry name" value="DUF2921"/>
    <property type="match status" value="1"/>
</dbReference>
<dbReference type="Pfam" id="PF25333">
    <property type="entry name" value="DUF2921_N"/>
    <property type="match status" value="1"/>
</dbReference>
<accession>A2WTR7</accession>
<dbReference type="GO" id="GO:0061630">
    <property type="term" value="F:ubiquitin protein ligase activity"/>
    <property type="evidence" value="ECO:0007669"/>
    <property type="project" value="UniProtKB-EC"/>
</dbReference>
<dbReference type="PANTHER" id="PTHR33389:SF7">
    <property type="entry name" value="OS01G0678000 PROTEIN"/>
    <property type="match status" value="1"/>
</dbReference>
<feature type="transmembrane region" description="Helical" evidence="10">
    <location>
        <begin position="271"/>
        <end position="292"/>
    </location>
</feature>
<dbReference type="PANTHER" id="PTHR33389">
    <property type="entry name" value="FAMILY PROTEIN, PUTATIVE (DUF2921)-RELATED"/>
    <property type="match status" value="1"/>
</dbReference>
<keyword evidence="8 10" id="KW-1133">Transmembrane helix</keyword>
<dbReference type="InterPro" id="IPR057425">
    <property type="entry name" value="DUF2921_N"/>
</dbReference>
<dbReference type="HOGENOM" id="CLU_647967_0_0_1"/>
<feature type="domain" description="SWEET-like" evidence="11">
    <location>
        <begin position="225"/>
        <end position="422"/>
    </location>
</feature>
<keyword evidence="7" id="KW-0833">Ubl conjugation pathway</keyword>
<comment type="subcellular location">
    <subcellularLocation>
        <location evidence="2">Endomembrane system</location>
        <topology evidence="2">Multi-pass membrane protein</topology>
    </subcellularLocation>
</comment>
<feature type="transmembrane region" description="Helical" evidence="10">
    <location>
        <begin position="392"/>
        <end position="411"/>
    </location>
</feature>
<dbReference type="STRING" id="39946.A2WTR7"/>
<dbReference type="InterPro" id="IPR021319">
    <property type="entry name" value="DUF2921"/>
</dbReference>
<evidence type="ECO:0000256" key="10">
    <source>
        <dbReference type="SAM" id="Phobius"/>
    </source>
</evidence>
<feature type="transmembrane region" description="Helical" evidence="10">
    <location>
        <begin position="229"/>
        <end position="250"/>
    </location>
</feature>
<evidence type="ECO:0000256" key="2">
    <source>
        <dbReference type="ARBA" id="ARBA00004127"/>
    </source>
</evidence>
<comment type="catalytic activity">
    <reaction evidence="1">
        <text>S-ubiquitinyl-[E2 ubiquitin-conjugating enzyme]-L-cysteine + [acceptor protein]-L-lysine = [E2 ubiquitin-conjugating enzyme]-L-cysteine + N(6)-ubiquitinyl-[acceptor protein]-L-lysine.</text>
        <dbReference type="EC" id="2.3.2.27"/>
    </reaction>
</comment>
<organism evidence="13 14">
    <name type="scientific">Oryza sativa subsp. indica</name>
    <name type="common">Rice</name>
    <dbReference type="NCBI Taxonomy" id="39946"/>
    <lineage>
        <taxon>Eukaryota</taxon>
        <taxon>Viridiplantae</taxon>
        <taxon>Streptophyta</taxon>
        <taxon>Embryophyta</taxon>
        <taxon>Tracheophyta</taxon>
        <taxon>Spermatophyta</taxon>
        <taxon>Magnoliopsida</taxon>
        <taxon>Liliopsida</taxon>
        <taxon>Poales</taxon>
        <taxon>Poaceae</taxon>
        <taxon>BOP clade</taxon>
        <taxon>Oryzoideae</taxon>
        <taxon>Oryzeae</taxon>
        <taxon>Oryzinae</taxon>
        <taxon>Oryza</taxon>
        <taxon>Oryza sativa</taxon>
    </lineage>
</organism>
<evidence type="ECO:0000256" key="7">
    <source>
        <dbReference type="ARBA" id="ARBA00022786"/>
    </source>
</evidence>
<evidence type="ECO:0000256" key="3">
    <source>
        <dbReference type="ARBA" id="ARBA00004906"/>
    </source>
</evidence>
<keyword evidence="5" id="KW-0808">Transferase</keyword>
<keyword evidence="14" id="KW-1185">Reference proteome</keyword>
<reference evidence="13 14" key="1">
    <citation type="journal article" date="2005" name="PLoS Biol.">
        <title>The genomes of Oryza sativa: a history of duplications.</title>
        <authorList>
            <person name="Yu J."/>
            <person name="Wang J."/>
            <person name="Lin W."/>
            <person name="Li S."/>
            <person name="Li H."/>
            <person name="Zhou J."/>
            <person name="Ni P."/>
            <person name="Dong W."/>
            <person name="Hu S."/>
            <person name="Zeng C."/>
            <person name="Zhang J."/>
            <person name="Zhang Y."/>
            <person name="Li R."/>
            <person name="Xu Z."/>
            <person name="Li S."/>
            <person name="Li X."/>
            <person name="Zheng H."/>
            <person name="Cong L."/>
            <person name="Lin L."/>
            <person name="Yin J."/>
            <person name="Geng J."/>
            <person name="Li G."/>
            <person name="Shi J."/>
            <person name="Liu J."/>
            <person name="Lv H."/>
            <person name="Li J."/>
            <person name="Wang J."/>
            <person name="Deng Y."/>
            <person name="Ran L."/>
            <person name="Shi X."/>
            <person name="Wang X."/>
            <person name="Wu Q."/>
            <person name="Li C."/>
            <person name="Ren X."/>
            <person name="Wang J."/>
            <person name="Wang X."/>
            <person name="Li D."/>
            <person name="Liu D."/>
            <person name="Zhang X."/>
            <person name="Ji Z."/>
            <person name="Zhao W."/>
            <person name="Sun Y."/>
            <person name="Zhang Z."/>
            <person name="Bao J."/>
            <person name="Han Y."/>
            <person name="Dong L."/>
            <person name="Ji J."/>
            <person name="Chen P."/>
            <person name="Wu S."/>
            <person name="Liu J."/>
            <person name="Xiao Y."/>
            <person name="Bu D."/>
            <person name="Tan J."/>
            <person name="Yang L."/>
            <person name="Ye C."/>
            <person name="Zhang J."/>
            <person name="Xu J."/>
            <person name="Zhou Y."/>
            <person name="Yu Y."/>
            <person name="Zhang B."/>
            <person name="Zhuang S."/>
            <person name="Wei H."/>
            <person name="Liu B."/>
            <person name="Lei M."/>
            <person name="Yu H."/>
            <person name="Li Y."/>
            <person name="Xu H."/>
            <person name="Wei S."/>
            <person name="He X."/>
            <person name="Fang L."/>
            <person name="Zhang Z."/>
            <person name="Zhang Y."/>
            <person name="Huang X."/>
            <person name="Su Z."/>
            <person name="Tong W."/>
            <person name="Li J."/>
            <person name="Tong Z."/>
            <person name="Li S."/>
            <person name="Ye J."/>
            <person name="Wang L."/>
            <person name="Fang L."/>
            <person name="Lei T."/>
            <person name="Chen C."/>
            <person name="Chen H."/>
            <person name="Xu Z."/>
            <person name="Li H."/>
            <person name="Huang H."/>
            <person name="Zhang F."/>
            <person name="Xu H."/>
            <person name="Li N."/>
            <person name="Zhao C."/>
            <person name="Li S."/>
            <person name="Dong L."/>
            <person name="Huang Y."/>
            <person name="Li L."/>
            <person name="Xi Y."/>
            <person name="Qi Q."/>
            <person name="Li W."/>
            <person name="Zhang B."/>
            <person name="Hu W."/>
            <person name="Zhang Y."/>
            <person name="Tian X."/>
            <person name="Jiao Y."/>
            <person name="Liang X."/>
            <person name="Jin J."/>
            <person name="Gao L."/>
            <person name="Zheng W."/>
            <person name="Hao B."/>
            <person name="Liu S."/>
            <person name="Wang W."/>
            <person name="Yuan L."/>
            <person name="Cao M."/>
            <person name="McDermott J."/>
            <person name="Samudrala R."/>
            <person name="Wang J."/>
            <person name="Wong G.K."/>
            <person name="Yang H."/>
        </authorList>
    </citation>
    <scope>NUCLEOTIDE SEQUENCE [LARGE SCALE GENOMIC DNA]</scope>
    <source>
        <strain evidence="14">cv. 93-11</strain>
    </source>
</reference>
<evidence type="ECO:0000256" key="4">
    <source>
        <dbReference type="ARBA" id="ARBA00012483"/>
    </source>
</evidence>
<evidence type="ECO:0000313" key="13">
    <source>
        <dbReference type="EMBL" id="EAY75363.1"/>
    </source>
</evidence>
<dbReference type="Gramene" id="BGIOSGA004198-TA">
    <property type="protein sequence ID" value="BGIOSGA004198-PA"/>
    <property type="gene ID" value="BGIOSGA004198"/>
</dbReference>
<evidence type="ECO:0000259" key="12">
    <source>
        <dbReference type="Pfam" id="PF25333"/>
    </source>
</evidence>
<sequence length="437" mass="49209">MEQCALMWSSTTTQEMLPYKGRFMVVEEALVADGYWDPTTGQLCFNACPIVRSVSGLSHTDFVVQDCKIKMSFRFVDVWTIRDRSVIAGMLWNSSQGIVNNSRAIPGIISVSGIQEHWENISHVKYTYTVVDEAKKHYISSGLSNKKKKIKGSFPGNGTYSYHDLEFRFIANHVGSGDAYPMTIGSMMVYEDRLAANDSLSRPYGGLFLSRRKQYVPFFRNNRVELNEVMLRVPTLIAFVLHLRLLQLVWYGRKPDHQSKAETFSIAKRKALQICLSLYFLGGILAGIIHIINVHTRRESPVVVRISQEPATIWEDLVSYAGLILDGFLLPQIIFNRLSGSRVQAISPWFYIGGTLIRAMPHVYDLSRAQNYIPSLRSSYIYANSHDDLFSAAWDVIIPLGAALLALVLFLQQRLGGASLISLQGSRLGSYEMVSTI</sequence>
<dbReference type="AlphaFoldDB" id="A2WTR7"/>
<evidence type="ECO:0000313" key="14">
    <source>
        <dbReference type="Proteomes" id="UP000007015"/>
    </source>
</evidence>
<evidence type="ECO:0000256" key="8">
    <source>
        <dbReference type="ARBA" id="ARBA00022989"/>
    </source>
</evidence>
<name>A2WTR7_ORYSI</name>
<gene>
    <name evidence="13" type="ORF">OsI_03259</name>
</gene>
<evidence type="ECO:0000256" key="1">
    <source>
        <dbReference type="ARBA" id="ARBA00000900"/>
    </source>
</evidence>
<evidence type="ECO:0000259" key="11">
    <source>
        <dbReference type="Pfam" id="PF11145"/>
    </source>
</evidence>
<keyword evidence="9 10" id="KW-0472">Membrane</keyword>
<evidence type="ECO:0000256" key="6">
    <source>
        <dbReference type="ARBA" id="ARBA00022692"/>
    </source>
</evidence>
<dbReference type="EMBL" id="CM000126">
    <property type="protein sequence ID" value="EAY75363.1"/>
    <property type="molecule type" value="Genomic_DNA"/>
</dbReference>
<evidence type="ECO:0000256" key="9">
    <source>
        <dbReference type="ARBA" id="ARBA00023136"/>
    </source>
</evidence>